<dbReference type="GO" id="GO:0005634">
    <property type="term" value="C:nucleus"/>
    <property type="evidence" value="ECO:0007669"/>
    <property type="project" value="TreeGrafter"/>
</dbReference>
<dbReference type="GO" id="GO:0031397">
    <property type="term" value="P:negative regulation of protein ubiquitination"/>
    <property type="evidence" value="ECO:0007669"/>
    <property type="project" value="TreeGrafter"/>
</dbReference>
<dbReference type="InterPro" id="IPR012336">
    <property type="entry name" value="Thioredoxin-like_fold"/>
</dbReference>
<organism evidence="2 4">
    <name type="scientific">Strigomonas culicis</name>
    <dbReference type="NCBI Taxonomy" id="28005"/>
    <lineage>
        <taxon>Eukaryota</taxon>
        <taxon>Discoba</taxon>
        <taxon>Euglenozoa</taxon>
        <taxon>Kinetoplastea</taxon>
        <taxon>Metakinetoplastina</taxon>
        <taxon>Trypanosomatida</taxon>
        <taxon>Trypanosomatidae</taxon>
        <taxon>Strigomonadinae</taxon>
        <taxon>Strigomonas</taxon>
    </lineage>
</organism>
<dbReference type="Proteomes" id="UP000015354">
    <property type="component" value="Unassembled WGS sequence"/>
</dbReference>
<dbReference type="InterPro" id="IPR045870">
    <property type="entry name" value="TryX_NRX_thioredoxin_dom"/>
</dbReference>
<dbReference type="InterPro" id="IPR036249">
    <property type="entry name" value="Thioredoxin-like_sf"/>
</dbReference>
<dbReference type="PANTHER" id="PTHR46472">
    <property type="entry name" value="NUCLEOREDOXIN"/>
    <property type="match status" value="1"/>
</dbReference>
<keyword evidence="4" id="KW-1185">Reference proteome</keyword>
<dbReference type="GO" id="GO:0030178">
    <property type="term" value="P:negative regulation of Wnt signaling pathway"/>
    <property type="evidence" value="ECO:0007669"/>
    <property type="project" value="TreeGrafter"/>
</dbReference>
<dbReference type="SUPFAM" id="SSF52833">
    <property type="entry name" value="Thioredoxin-like"/>
    <property type="match status" value="1"/>
</dbReference>
<feature type="domain" description="Thioredoxin" evidence="1">
    <location>
        <begin position="2"/>
        <end position="153"/>
    </location>
</feature>
<dbReference type="InterPro" id="IPR013766">
    <property type="entry name" value="Thioredoxin_domain"/>
</dbReference>
<dbReference type="PANTHER" id="PTHR46472:SF1">
    <property type="entry name" value="NUCLEOREDOXIN"/>
    <property type="match status" value="1"/>
</dbReference>
<dbReference type="OrthoDB" id="409136at2759"/>
<dbReference type="EMBL" id="ATMH01000904">
    <property type="protein sequence ID" value="EPY35803.1"/>
    <property type="molecule type" value="Genomic_DNA"/>
</dbReference>
<dbReference type="AlphaFoldDB" id="S9VSR1"/>
<comment type="caution">
    <text evidence="2">The sequence shown here is derived from an EMBL/GenBank/DDBJ whole genome shotgun (WGS) entry which is preliminary data.</text>
</comment>
<dbReference type="CDD" id="cd03009">
    <property type="entry name" value="TryX_like_TryX_NRX"/>
    <property type="match status" value="1"/>
</dbReference>
<evidence type="ECO:0000313" key="2">
    <source>
        <dbReference type="EMBL" id="EPY30106.1"/>
    </source>
</evidence>
<protein>
    <submittedName>
        <fullName evidence="2">Tryparedoxin</fullName>
    </submittedName>
</protein>
<accession>S9VSR1</accession>
<evidence type="ECO:0000259" key="1">
    <source>
        <dbReference type="PROSITE" id="PS51352"/>
    </source>
</evidence>
<dbReference type="Pfam" id="PF13905">
    <property type="entry name" value="Thioredoxin_8"/>
    <property type="match status" value="1"/>
</dbReference>
<gene>
    <name evidence="3" type="ORF">STCU_00904</name>
    <name evidence="2" type="ORF">STCU_04233</name>
</gene>
<reference evidence="2" key="2">
    <citation type="submission" date="2013-03" db="EMBL/GenBank/DDBJ databases">
        <authorList>
            <person name="Motta M.C.M."/>
            <person name="Martins A.C.A."/>
            <person name="Preta C.M.C.C."/>
            <person name="Silva R."/>
            <person name="de Souza S.S."/>
            <person name="Klein C.C."/>
            <person name="de Almeida L.G.P."/>
            <person name="Cunha O.L."/>
            <person name="Colabardini A.C."/>
            <person name="Lima B.A."/>
            <person name="Machado C.R."/>
            <person name="Soares C.M.A."/>
            <person name="de Menezes C.B.A."/>
            <person name="Bartolomeu D.C."/>
            <person name="Grisard E.C."/>
            <person name="Fantinatti-Garboggini F."/>
            <person name="Rodrigues-Luiz G.F."/>
            <person name="Wagner G."/>
            <person name="Goldman G.H."/>
            <person name="Fietto J.L.R."/>
            <person name="Ciapina L.P."/>
            <person name="Brocchi M."/>
            <person name="Elias M.C."/>
            <person name="Goldman M.H.S."/>
            <person name="Sagot M.-F."/>
            <person name="Pereira M."/>
            <person name="Stoco P.H."/>
            <person name="Teixeira S.M.R."/>
            <person name="de Mendonca-Neto R.P."/>
            <person name="Maciel T.E.F."/>
            <person name="Mendes T.A.O."/>
            <person name="Urmenyi T.P."/>
            <person name="Teixeira M.M.G."/>
            <person name="de Camargo E.F.P."/>
            <person name="de Sousa W."/>
            <person name="Schenkman S."/>
            <person name="de Vasconcelos A.T.R."/>
        </authorList>
    </citation>
    <scope>NUCLEOTIDE SEQUENCE</scope>
</reference>
<dbReference type="EMBL" id="ATMH01004233">
    <property type="protein sequence ID" value="EPY30106.1"/>
    <property type="molecule type" value="Genomic_DNA"/>
</dbReference>
<sequence>MAGLAKFLPGVEQLLRANSTAPVAPSALAGKTVFFYFSASWCPPCRGFTPQLTEFYNKFHEKKNFEVVFVTWDEETEAWRDYFKKMPWLALDMEKEQATMQHLTKGFDVQSIPTLIGVDADTGRIVTTNARTMVVKDPEGNDFPWGKKEGSNL</sequence>
<dbReference type="Gene3D" id="3.40.30.10">
    <property type="entry name" value="Glutaredoxin"/>
    <property type="match status" value="1"/>
</dbReference>
<name>S9VSR1_9TRYP</name>
<reference evidence="2 4" key="1">
    <citation type="journal article" date="2013" name="PLoS ONE">
        <title>Predicting the Proteins of Angomonas deanei, Strigomonas culicis and Their Respective Endosymbionts Reveals New Aspects of the Trypanosomatidae Family.</title>
        <authorList>
            <person name="Motta M.C."/>
            <person name="Martins A.C."/>
            <person name="de Souza S.S."/>
            <person name="Catta-Preta C.M."/>
            <person name="Silva R."/>
            <person name="Klein C.C."/>
            <person name="de Almeida L.G."/>
            <person name="de Lima Cunha O."/>
            <person name="Ciapina L.P."/>
            <person name="Brocchi M."/>
            <person name="Colabardini A.C."/>
            <person name="de Araujo Lima B."/>
            <person name="Machado C.R."/>
            <person name="de Almeida Soares C.M."/>
            <person name="Probst C.M."/>
            <person name="de Menezes C.B."/>
            <person name="Thompson C.E."/>
            <person name="Bartholomeu D.C."/>
            <person name="Gradia D.F."/>
            <person name="Pavoni D.P."/>
            <person name="Grisard E.C."/>
            <person name="Fantinatti-Garboggini F."/>
            <person name="Marchini F.K."/>
            <person name="Rodrigues-Luiz G.F."/>
            <person name="Wagner G."/>
            <person name="Goldman G.H."/>
            <person name="Fietto J.L."/>
            <person name="Elias M.C."/>
            <person name="Goldman M.H."/>
            <person name="Sagot M.F."/>
            <person name="Pereira M."/>
            <person name="Stoco P.H."/>
            <person name="de Mendonca-Neto R.P."/>
            <person name="Teixeira S.M."/>
            <person name="Maciel T.E."/>
            <person name="de Oliveira Mendes T.A."/>
            <person name="Urmenyi T.P."/>
            <person name="de Souza W."/>
            <person name="Schenkman S."/>
            <person name="de Vasconcelos A.T."/>
        </authorList>
    </citation>
    <scope>NUCLEOTIDE SEQUENCE [LARGE SCALE GENOMIC DNA]</scope>
</reference>
<proteinExistence type="predicted"/>
<evidence type="ECO:0000313" key="4">
    <source>
        <dbReference type="Proteomes" id="UP000015354"/>
    </source>
</evidence>
<dbReference type="PROSITE" id="PS51352">
    <property type="entry name" value="THIOREDOXIN_2"/>
    <property type="match status" value="1"/>
</dbReference>
<evidence type="ECO:0000313" key="3">
    <source>
        <dbReference type="EMBL" id="EPY35803.1"/>
    </source>
</evidence>
<dbReference type="GO" id="GO:0004791">
    <property type="term" value="F:thioredoxin-disulfide reductase (NADPH) activity"/>
    <property type="evidence" value="ECO:0007669"/>
    <property type="project" value="InterPro"/>
</dbReference>